<evidence type="ECO:0000256" key="1">
    <source>
        <dbReference type="SAM" id="MobiDB-lite"/>
    </source>
</evidence>
<protein>
    <submittedName>
        <fullName evidence="2">Uncharacterized protein</fullName>
    </submittedName>
</protein>
<sequence>MFSRSSGVGVVAPGHPARGGMVHGLTPTGGLLTPQAQIRRGQQSGEHRQQHHRYPHLPASRVVPSRHRGRSGPQDGTPRVEGAHPAQLPQGSDGLSVISFRCHAAQVPRYTHSISPPQAPYDRVGSQRLGVGGVVRLRGSDHAGPASAASCTANPPTPPAPPVIRTVSSAPRRRRPTTAW</sequence>
<feature type="compositionally biased region" description="Low complexity" evidence="1">
    <location>
        <begin position="145"/>
        <end position="154"/>
    </location>
</feature>
<dbReference type="Proteomes" id="UP000004184">
    <property type="component" value="Unassembled WGS sequence"/>
</dbReference>
<accession>D9X4G2</accession>
<evidence type="ECO:0000313" key="3">
    <source>
        <dbReference type="Proteomes" id="UP000004184"/>
    </source>
</evidence>
<feature type="region of interest" description="Disordered" evidence="1">
    <location>
        <begin position="138"/>
        <end position="180"/>
    </location>
</feature>
<dbReference type="AlphaFoldDB" id="D9X4G2"/>
<organism evidence="2 3">
    <name type="scientific">Streptomyces viridochromogenes (strain DSM 40736 / JCM 4977 / BCRC 1201 / Tue 494)</name>
    <dbReference type="NCBI Taxonomy" id="591159"/>
    <lineage>
        <taxon>Bacteria</taxon>
        <taxon>Bacillati</taxon>
        <taxon>Actinomycetota</taxon>
        <taxon>Actinomycetes</taxon>
        <taxon>Kitasatosporales</taxon>
        <taxon>Streptomycetaceae</taxon>
        <taxon>Streptomyces</taxon>
    </lineage>
</organism>
<dbReference type="STRING" id="591159.SSQG_00139"/>
<feature type="compositionally biased region" description="Polar residues" evidence="1">
    <location>
        <begin position="34"/>
        <end position="44"/>
    </location>
</feature>
<feature type="region of interest" description="Disordered" evidence="1">
    <location>
        <begin position="1"/>
        <end position="92"/>
    </location>
</feature>
<dbReference type="HOGENOM" id="CLU_1495441_0_0_11"/>
<name>D9X4G2_STRVT</name>
<evidence type="ECO:0000313" key="2">
    <source>
        <dbReference type="EMBL" id="EFL29621.1"/>
    </source>
</evidence>
<feature type="compositionally biased region" description="Basic residues" evidence="1">
    <location>
        <begin position="171"/>
        <end position="180"/>
    </location>
</feature>
<keyword evidence="3" id="KW-1185">Reference proteome</keyword>
<dbReference type="EMBL" id="GG657757">
    <property type="protein sequence ID" value="EFL29621.1"/>
    <property type="molecule type" value="Genomic_DNA"/>
</dbReference>
<reference evidence="3" key="1">
    <citation type="submission" date="2009-02" db="EMBL/GenBank/DDBJ databases">
        <title>Annotation of Streptomyces viridochromogenes strain DSM 40736.</title>
        <authorList>
            <consortium name="The Broad Institute Genome Sequencing Platform"/>
            <consortium name="Broad Institute Microbial Sequencing Center"/>
            <person name="Fischbach M."/>
            <person name="Godfrey P."/>
            <person name="Ward D."/>
            <person name="Young S."/>
            <person name="Zeng Q."/>
            <person name="Koehrsen M."/>
            <person name="Alvarado L."/>
            <person name="Berlin A.M."/>
            <person name="Bochicchio J."/>
            <person name="Borenstein D."/>
            <person name="Chapman S.B."/>
            <person name="Chen Z."/>
            <person name="Engels R."/>
            <person name="Freedman E."/>
            <person name="Gellesch M."/>
            <person name="Goldberg J."/>
            <person name="Griggs A."/>
            <person name="Gujja S."/>
            <person name="Heilman E.R."/>
            <person name="Heiman D.I."/>
            <person name="Hepburn T.A."/>
            <person name="Howarth C."/>
            <person name="Jen D."/>
            <person name="Larson L."/>
            <person name="Lewis B."/>
            <person name="Mehta T."/>
            <person name="Park D."/>
            <person name="Pearson M."/>
            <person name="Richards J."/>
            <person name="Roberts A."/>
            <person name="Saif S."/>
            <person name="Shea T.D."/>
            <person name="Shenoy N."/>
            <person name="Sisk P."/>
            <person name="Stolte C."/>
            <person name="Sykes S.N."/>
            <person name="Thomson T."/>
            <person name="Walk T."/>
            <person name="White J."/>
            <person name="Yandava C."/>
            <person name="Straight P."/>
            <person name="Clardy J."/>
            <person name="Hung D."/>
            <person name="Kolter R."/>
            <person name="Mekalanos J."/>
            <person name="Walker S."/>
            <person name="Walsh C.T."/>
            <person name="Wieland-Brown L.C."/>
            <person name="Haas B."/>
            <person name="Nusbaum C."/>
            <person name="Birren B."/>
        </authorList>
    </citation>
    <scope>NUCLEOTIDE SEQUENCE [LARGE SCALE GENOMIC DNA]</scope>
    <source>
        <strain evidence="3">DSM 40736 / JCM 4977 / BCRC 1201 / Tue 494</strain>
    </source>
</reference>
<proteinExistence type="predicted"/>
<gene>
    <name evidence="2" type="ORF">SSQG_00139</name>
</gene>